<protein>
    <submittedName>
        <fullName evidence="1">Uncharacterized protein</fullName>
    </submittedName>
</protein>
<organism evidence="1 2">
    <name type="scientific">Candidatus Accumulibacter phosphatis</name>
    <dbReference type="NCBI Taxonomy" id="327160"/>
    <lineage>
        <taxon>Bacteria</taxon>
        <taxon>Pseudomonadati</taxon>
        <taxon>Pseudomonadota</taxon>
        <taxon>Betaproteobacteria</taxon>
        <taxon>Candidatus Accumulibacter</taxon>
    </lineage>
</organism>
<dbReference type="InterPro" id="IPR045809">
    <property type="entry name" value="MobI"/>
</dbReference>
<keyword evidence="2" id="KW-1185">Reference proteome</keyword>
<reference evidence="1 2" key="1">
    <citation type="submission" date="2019-03" db="EMBL/GenBank/DDBJ databases">
        <title>Metabolic reconstructions from genomes of highly enriched 'Candidatus Accumulibacter' and 'Candidatus Competibacter' bioreactor populations.</title>
        <authorList>
            <person name="Annavajhala M.K."/>
            <person name="Welles L."/>
            <person name="Abbas B."/>
            <person name="Sorokin D."/>
            <person name="Park H."/>
            <person name="Van Loosdrecht M."/>
            <person name="Chandran K."/>
        </authorList>
    </citation>
    <scope>NUCLEOTIDE SEQUENCE [LARGE SCALE GENOMIC DNA]</scope>
    <source>
        <strain evidence="1 2">SBR_S</strain>
    </source>
</reference>
<sequence>MEDGIRDLRALLQAQLRDVFEQARDLGNRYLQEIVEANTAKGWNQKNRLQFRVRQRGNAIALEWYLINWYGRKDQGRELRRTYIPKRNKSRRRDAQVFGYSMEDLLCHTSGWDDDLVTAVESEASAYRRQAHFLADMLVTLGRLERFATAQTQGPSPGAQKESLS</sequence>
<dbReference type="Pfam" id="PF19456">
    <property type="entry name" value="MobI"/>
    <property type="match status" value="1"/>
</dbReference>
<proteinExistence type="predicted"/>
<dbReference type="EMBL" id="SPMY01000001">
    <property type="protein sequence ID" value="NMQ26349.1"/>
    <property type="molecule type" value="Genomic_DNA"/>
</dbReference>
<name>A0ABX1TT91_9PROT</name>
<evidence type="ECO:0000313" key="1">
    <source>
        <dbReference type="EMBL" id="NMQ26349.1"/>
    </source>
</evidence>
<gene>
    <name evidence="1" type="ORF">E4Q23_00350</name>
</gene>
<accession>A0ABX1TT91</accession>
<dbReference type="RefSeq" id="WP_169064799.1">
    <property type="nucleotide sequence ID" value="NZ_SPMY01000001.1"/>
</dbReference>
<evidence type="ECO:0000313" key="2">
    <source>
        <dbReference type="Proteomes" id="UP000749010"/>
    </source>
</evidence>
<dbReference type="Proteomes" id="UP000749010">
    <property type="component" value="Unassembled WGS sequence"/>
</dbReference>
<comment type="caution">
    <text evidence="1">The sequence shown here is derived from an EMBL/GenBank/DDBJ whole genome shotgun (WGS) entry which is preliminary data.</text>
</comment>